<dbReference type="Pfam" id="PF17836">
    <property type="entry name" value="PglD_N"/>
    <property type="match status" value="1"/>
</dbReference>
<comment type="similarity">
    <text evidence="1">Belongs to the transferase hexapeptide repeat family.</text>
</comment>
<name>A0A448NRE7_9FLAO</name>
<keyword evidence="2 9" id="KW-0808">Transferase</keyword>
<dbReference type="AlphaFoldDB" id="A0A448NRE7"/>
<dbReference type="InterPro" id="IPR041561">
    <property type="entry name" value="PglD_N"/>
</dbReference>
<keyword evidence="3" id="KW-0677">Repeat</keyword>
<gene>
    <name evidence="9" type="primary">cysE_1</name>
    <name evidence="8" type="ORF">HY04_09995</name>
    <name evidence="9" type="ORF">NCTC13489_01562</name>
</gene>
<dbReference type="Pfam" id="PF00132">
    <property type="entry name" value="Hexapep"/>
    <property type="match status" value="1"/>
</dbReference>
<protein>
    <submittedName>
        <fullName evidence="8 9">Acetyltransferase</fullName>
        <ecNumber evidence="9">2.3.1.30</ecNumber>
    </submittedName>
</protein>
<evidence type="ECO:0000256" key="4">
    <source>
        <dbReference type="ARBA" id="ARBA00023315"/>
    </source>
</evidence>
<dbReference type="STRING" id="266748.HY04_09995"/>
<dbReference type="PANTHER" id="PTHR43300:SF7">
    <property type="entry name" value="UDP-N-ACETYLBACILLOSAMINE N-ACETYLTRANSFERASE"/>
    <property type="match status" value="1"/>
</dbReference>
<feature type="binding site" evidence="6">
    <location>
        <position position="138"/>
    </location>
    <ligand>
        <name>acetyl-CoA</name>
        <dbReference type="ChEBI" id="CHEBI:57288"/>
    </ligand>
</feature>
<keyword evidence="10" id="KW-1185">Reference proteome</keyword>
<dbReference type="PANTHER" id="PTHR43300">
    <property type="entry name" value="ACETYLTRANSFERASE"/>
    <property type="match status" value="1"/>
</dbReference>
<dbReference type="InterPro" id="IPR020019">
    <property type="entry name" value="AcTrfase_PglD-like"/>
</dbReference>
<evidence type="ECO:0000259" key="7">
    <source>
        <dbReference type="Pfam" id="PF17836"/>
    </source>
</evidence>
<dbReference type="InterPro" id="IPR011004">
    <property type="entry name" value="Trimer_LpxA-like_sf"/>
</dbReference>
<dbReference type="OrthoDB" id="9794407at2"/>
<reference evidence="9 11" key="2">
    <citation type="submission" date="2018-12" db="EMBL/GenBank/DDBJ databases">
        <authorList>
            <consortium name="Pathogen Informatics"/>
        </authorList>
    </citation>
    <scope>NUCLEOTIDE SEQUENCE [LARGE SCALE GENOMIC DNA]</scope>
    <source>
        <strain evidence="9 11">NCTC13489</strain>
    </source>
</reference>
<feature type="binding site" evidence="6">
    <location>
        <position position="65"/>
    </location>
    <ligand>
        <name>substrate</name>
    </ligand>
</feature>
<dbReference type="KEGG" id="cant:NCTC13489_01562"/>
<keyword evidence="4 9" id="KW-0012">Acyltransferase</keyword>
<dbReference type="NCBIfam" id="TIGR03570">
    <property type="entry name" value="NeuD_NnaD"/>
    <property type="match status" value="1"/>
</dbReference>
<feature type="domain" description="PglD N-terminal" evidence="7">
    <location>
        <begin position="6"/>
        <end position="75"/>
    </location>
</feature>
<dbReference type="EMBL" id="LR134441">
    <property type="protein sequence ID" value="VEH99493.1"/>
    <property type="molecule type" value="Genomic_DNA"/>
</dbReference>
<dbReference type="InterPro" id="IPR018357">
    <property type="entry name" value="Hexapep_transf_CS"/>
</dbReference>
<evidence type="ECO:0000256" key="1">
    <source>
        <dbReference type="ARBA" id="ARBA00007274"/>
    </source>
</evidence>
<evidence type="ECO:0000313" key="9">
    <source>
        <dbReference type="EMBL" id="VEH99493.1"/>
    </source>
</evidence>
<dbReference type="Gene3D" id="2.160.10.10">
    <property type="entry name" value="Hexapeptide repeat proteins"/>
    <property type="match status" value="1"/>
</dbReference>
<dbReference type="EC" id="2.3.1.30" evidence="9"/>
<evidence type="ECO:0000313" key="8">
    <source>
        <dbReference type="EMBL" id="KEY18795.1"/>
    </source>
</evidence>
<dbReference type="CDD" id="cd03360">
    <property type="entry name" value="LbH_AT_putative"/>
    <property type="match status" value="1"/>
</dbReference>
<evidence type="ECO:0000313" key="10">
    <source>
        <dbReference type="Proteomes" id="UP000028349"/>
    </source>
</evidence>
<sequence length="205" mass="21752">MKEKYYLFGGSGHGKVVADILISSNINVHTVLDDHPAESTLLNIPIISTKSYVPTPNDQFIVAIGNNWIRKKIVETHAFSYFKAIAPAANVSQFAEVGEGTMIMPKAVVNAGTKLGKHCIMNSGSIVEHDCVLGDYVHVSPNAAVAGHCTIGEGSQIGMGASVIQCLTIGKWAIIGAGAVIIRDVPDYAVVVGNPGRIIKFNKPE</sequence>
<feature type="site" description="Increases basicity of active site His" evidence="5">
    <location>
        <position position="130"/>
    </location>
</feature>
<dbReference type="EMBL" id="JPEP01000002">
    <property type="protein sequence ID" value="KEY18795.1"/>
    <property type="molecule type" value="Genomic_DNA"/>
</dbReference>
<evidence type="ECO:0000256" key="2">
    <source>
        <dbReference type="ARBA" id="ARBA00022679"/>
    </source>
</evidence>
<dbReference type="Gene3D" id="3.40.50.20">
    <property type="match status" value="1"/>
</dbReference>
<dbReference type="PROSITE" id="PS00101">
    <property type="entry name" value="HEXAPEP_TRANSFERASES"/>
    <property type="match status" value="1"/>
</dbReference>
<reference evidence="8 10" key="1">
    <citation type="submission" date="2014-07" db="EMBL/GenBank/DDBJ databases">
        <authorList>
            <person name="Pisani N.G."/>
            <person name="Newman J.D."/>
        </authorList>
    </citation>
    <scope>NUCLEOTIDE SEQUENCE [LARGE SCALE GENOMIC DNA]</scope>
    <source>
        <strain evidence="8 10">LMG 24720</strain>
    </source>
</reference>
<evidence type="ECO:0000313" key="11">
    <source>
        <dbReference type="Proteomes" id="UP000270036"/>
    </source>
</evidence>
<proteinExistence type="inferred from homology"/>
<dbReference type="SUPFAM" id="SSF51161">
    <property type="entry name" value="Trimeric LpxA-like enzymes"/>
    <property type="match status" value="1"/>
</dbReference>
<feature type="active site" description="Proton acceptor" evidence="5">
    <location>
        <position position="129"/>
    </location>
</feature>
<dbReference type="Proteomes" id="UP000028349">
    <property type="component" value="Unassembled WGS sequence"/>
</dbReference>
<dbReference type="GO" id="GO:0009001">
    <property type="term" value="F:serine O-acetyltransferase activity"/>
    <property type="evidence" value="ECO:0007669"/>
    <property type="project" value="UniProtKB-EC"/>
</dbReference>
<organism evidence="9 11">
    <name type="scientific">Kaistella antarctica</name>
    <dbReference type="NCBI Taxonomy" id="266748"/>
    <lineage>
        <taxon>Bacteria</taxon>
        <taxon>Pseudomonadati</taxon>
        <taxon>Bacteroidota</taxon>
        <taxon>Flavobacteriia</taxon>
        <taxon>Flavobacteriales</taxon>
        <taxon>Weeksellaceae</taxon>
        <taxon>Chryseobacterium group</taxon>
        <taxon>Kaistella</taxon>
    </lineage>
</organism>
<evidence type="ECO:0000256" key="5">
    <source>
        <dbReference type="PIRSR" id="PIRSR620019-1"/>
    </source>
</evidence>
<feature type="binding site" evidence="6">
    <location>
        <begin position="11"/>
        <end position="13"/>
    </location>
    <ligand>
        <name>substrate</name>
    </ligand>
</feature>
<evidence type="ECO:0000256" key="6">
    <source>
        <dbReference type="PIRSR" id="PIRSR620019-2"/>
    </source>
</evidence>
<evidence type="ECO:0000256" key="3">
    <source>
        <dbReference type="ARBA" id="ARBA00022737"/>
    </source>
</evidence>
<dbReference type="InterPro" id="IPR050179">
    <property type="entry name" value="Trans_hexapeptide_repeat"/>
</dbReference>
<dbReference type="InterPro" id="IPR001451">
    <property type="entry name" value="Hexapep"/>
</dbReference>
<accession>A0A448NRE7</accession>
<dbReference type="RefSeq" id="WP_034719346.1">
    <property type="nucleotide sequence ID" value="NZ_FOIX01000004.1"/>
</dbReference>
<dbReference type="Proteomes" id="UP000270036">
    <property type="component" value="Chromosome"/>
</dbReference>